<keyword evidence="3" id="KW-1185">Reference proteome</keyword>
<keyword evidence="1" id="KW-0812">Transmembrane</keyword>
<feature type="transmembrane region" description="Helical" evidence="1">
    <location>
        <begin position="29"/>
        <end position="45"/>
    </location>
</feature>
<dbReference type="EMBL" id="JBHUFW010000004">
    <property type="protein sequence ID" value="MFD1862773.1"/>
    <property type="molecule type" value="Genomic_DNA"/>
</dbReference>
<evidence type="ECO:0000313" key="3">
    <source>
        <dbReference type="Proteomes" id="UP001597273"/>
    </source>
</evidence>
<feature type="transmembrane region" description="Helical" evidence="1">
    <location>
        <begin position="65"/>
        <end position="86"/>
    </location>
</feature>
<dbReference type="Proteomes" id="UP001597273">
    <property type="component" value="Unassembled WGS sequence"/>
</dbReference>
<keyword evidence="1" id="KW-0472">Membrane</keyword>
<protein>
    <recommendedName>
        <fullName evidence="4">DUF3953 domain-containing protein</fullName>
    </recommendedName>
</protein>
<reference evidence="3" key="1">
    <citation type="journal article" date="2019" name="Int. J. Syst. Evol. Microbiol.">
        <title>The Global Catalogue of Microorganisms (GCM) 10K type strain sequencing project: providing services to taxonomists for standard genome sequencing and annotation.</title>
        <authorList>
            <consortium name="The Broad Institute Genomics Platform"/>
            <consortium name="The Broad Institute Genome Sequencing Center for Infectious Disease"/>
            <person name="Wu L."/>
            <person name="Ma J."/>
        </authorList>
    </citation>
    <scope>NUCLEOTIDE SEQUENCE [LARGE SCALE GENOMIC DNA]</scope>
    <source>
        <strain evidence="3">CGMCC 1.15475</strain>
    </source>
</reference>
<evidence type="ECO:0008006" key="4">
    <source>
        <dbReference type="Google" id="ProtNLM"/>
    </source>
</evidence>
<dbReference type="RefSeq" id="WP_204892172.1">
    <property type="nucleotide sequence ID" value="NZ_JBHUFW010000004.1"/>
</dbReference>
<organism evidence="2 3">
    <name type="scientific">Planococcus chinensis</name>
    <dbReference type="NCBI Taxonomy" id="272917"/>
    <lineage>
        <taxon>Bacteria</taxon>
        <taxon>Bacillati</taxon>
        <taxon>Bacillota</taxon>
        <taxon>Bacilli</taxon>
        <taxon>Bacillales</taxon>
        <taxon>Caryophanaceae</taxon>
        <taxon>Planococcus</taxon>
    </lineage>
</organism>
<gene>
    <name evidence="2" type="ORF">ACFSDB_07510</name>
</gene>
<keyword evidence="1" id="KW-1133">Transmembrane helix</keyword>
<accession>A0ABW4QHK5</accession>
<name>A0ABW4QHK5_9BACL</name>
<feature type="transmembrane region" description="Helical" evidence="1">
    <location>
        <begin position="7"/>
        <end position="23"/>
    </location>
</feature>
<sequence>MYQKLKLFSVSIIINSLIGYIFLGLKQEIIWIEGIWRAIVLLFLFSLLRNQHEQQERITEVQKQVIFFLSLVIVIAGGIAYSEIYAK</sequence>
<evidence type="ECO:0000256" key="1">
    <source>
        <dbReference type="SAM" id="Phobius"/>
    </source>
</evidence>
<proteinExistence type="predicted"/>
<evidence type="ECO:0000313" key="2">
    <source>
        <dbReference type="EMBL" id="MFD1862773.1"/>
    </source>
</evidence>
<comment type="caution">
    <text evidence="2">The sequence shown here is derived from an EMBL/GenBank/DDBJ whole genome shotgun (WGS) entry which is preliminary data.</text>
</comment>